<evidence type="ECO:0000259" key="22">
    <source>
        <dbReference type="PROSITE" id="PS50142"/>
    </source>
</evidence>
<dbReference type="Pfam" id="PF00270">
    <property type="entry name" value="DEAD"/>
    <property type="match status" value="1"/>
</dbReference>
<reference evidence="27 28" key="1">
    <citation type="journal article" date="2017" name="Nature">
        <title>The Apostasia genome and the evolution of orchids.</title>
        <authorList>
            <person name="Zhang G.Q."/>
            <person name="Liu K.W."/>
            <person name="Li Z."/>
            <person name="Lohaus R."/>
            <person name="Hsiao Y.Y."/>
            <person name="Niu S.C."/>
            <person name="Wang J.Y."/>
            <person name="Lin Y.C."/>
            <person name="Xu Q."/>
            <person name="Chen L.J."/>
            <person name="Yoshida K."/>
            <person name="Fujiwara S."/>
            <person name="Wang Z.W."/>
            <person name="Zhang Y.Q."/>
            <person name="Mitsuda N."/>
            <person name="Wang M."/>
            <person name="Liu G.H."/>
            <person name="Pecoraro L."/>
            <person name="Huang H.X."/>
            <person name="Xiao X.J."/>
            <person name="Lin M."/>
            <person name="Wu X.Y."/>
            <person name="Wu W.L."/>
            <person name="Chen Y.Y."/>
            <person name="Chang S.B."/>
            <person name="Sakamoto S."/>
            <person name="Ohme-Takagi M."/>
            <person name="Yagi M."/>
            <person name="Zeng S.J."/>
            <person name="Shen C.Y."/>
            <person name="Yeh C.M."/>
            <person name="Luo Y.B."/>
            <person name="Tsai W.C."/>
            <person name="Van de Peer Y."/>
            <person name="Liu Z.J."/>
        </authorList>
    </citation>
    <scope>NUCLEOTIDE SEQUENCE [LARGE SCALE GENOMIC DNA]</scope>
    <source>
        <strain evidence="28">cv. Shenzhen</strain>
        <tissue evidence="27">Stem</tissue>
    </source>
</reference>
<evidence type="ECO:0000256" key="3">
    <source>
        <dbReference type="ARBA" id="ARBA00004123"/>
    </source>
</evidence>
<organism evidence="27 28">
    <name type="scientific">Apostasia shenzhenica</name>
    <dbReference type="NCBI Taxonomy" id="1088818"/>
    <lineage>
        <taxon>Eukaryota</taxon>
        <taxon>Viridiplantae</taxon>
        <taxon>Streptophyta</taxon>
        <taxon>Embryophyta</taxon>
        <taxon>Tracheophyta</taxon>
        <taxon>Spermatophyta</taxon>
        <taxon>Magnoliopsida</taxon>
        <taxon>Liliopsida</taxon>
        <taxon>Asparagales</taxon>
        <taxon>Orchidaceae</taxon>
        <taxon>Apostasioideae</taxon>
        <taxon>Apostasia</taxon>
    </lineage>
</organism>
<comment type="subcellular location">
    <subcellularLocation>
        <location evidence="3">Nucleus</location>
    </subcellularLocation>
</comment>
<dbReference type="GO" id="GO:0003723">
    <property type="term" value="F:RNA binding"/>
    <property type="evidence" value="ECO:0007669"/>
    <property type="project" value="UniProtKB-UniRule"/>
</dbReference>
<dbReference type="InterPro" id="IPR003100">
    <property type="entry name" value="PAZ_dom"/>
</dbReference>
<keyword evidence="7" id="KW-0677">Repeat</keyword>
<gene>
    <name evidence="27" type="primary">DCL3A</name>
    <name evidence="27" type="ORF">AXF42_Ash005237</name>
</gene>
<evidence type="ECO:0000256" key="20">
    <source>
        <dbReference type="PROSITE-ProRule" id="PRU00657"/>
    </source>
</evidence>
<evidence type="ECO:0000256" key="7">
    <source>
        <dbReference type="ARBA" id="ARBA00022737"/>
    </source>
</evidence>
<dbReference type="SMART" id="SM00487">
    <property type="entry name" value="DEXDc"/>
    <property type="match status" value="1"/>
</dbReference>
<dbReference type="GO" id="GO:0005737">
    <property type="term" value="C:cytoplasm"/>
    <property type="evidence" value="ECO:0007669"/>
    <property type="project" value="TreeGrafter"/>
</dbReference>
<evidence type="ECO:0000256" key="1">
    <source>
        <dbReference type="ARBA" id="ARBA00001936"/>
    </source>
</evidence>
<evidence type="ECO:0000256" key="2">
    <source>
        <dbReference type="ARBA" id="ARBA00001946"/>
    </source>
</evidence>
<dbReference type="InterPro" id="IPR005034">
    <property type="entry name" value="Dicer_dimerisation"/>
</dbReference>
<evidence type="ECO:0000256" key="19">
    <source>
        <dbReference type="ARBA" id="ARBA00056187"/>
    </source>
</evidence>
<evidence type="ECO:0000256" key="8">
    <source>
        <dbReference type="ARBA" id="ARBA00022741"/>
    </source>
</evidence>
<dbReference type="Gene3D" id="2.170.260.10">
    <property type="entry name" value="paz domain"/>
    <property type="match status" value="1"/>
</dbReference>
<comment type="function">
    <text evidence="19">Probably involved in the RNA silencing pathway. May cleave double-stranded RNA to produce short 21-24 nucleotides (nt) RNAs which target the selective destruction of complementary RNAs.</text>
</comment>
<proteinExistence type="inferred from homology"/>
<dbReference type="PROSITE" id="PS51194">
    <property type="entry name" value="HELICASE_CTER"/>
    <property type="match status" value="1"/>
</dbReference>
<evidence type="ECO:0000256" key="5">
    <source>
        <dbReference type="ARBA" id="ARBA00022722"/>
    </source>
</evidence>
<evidence type="ECO:0000256" key="17">
    <source>
        <dbReference type="ARBA" id="ARBA00023242"/>
    </source>
</evidence>
<dbReference type="SMART" id="SM00490">
    <property type="entry name" value="HELICc"/>
    <property type="match status" value="1"/>
</dbReference>
<evidence type="ECO:0000256" key="10">
    <source>
        <dbReference type="ARBA" id="ARBA00022801"/>
    </source>
</evidence>
<dbReference type="GO" id="GO:0005634">
    <property type="term" value="C:nucleus"/>
    <property type="evidence" value="ECO:0007669"/>
    <property type="project" value="UniProtKB-SubCell"/>
</dbReference>
<keyword evidence="5" id="KW-0540">Nuclease</keyword>
<dbReference type="CDD" id="cd18034">
    <property type="entry name" value="DEXHc_dicer"/>
    <property type="match status" value="1"/>
</dbReference>
<dbReference type="InterPro" id="IPR014001">
    <property type="entry name" value="Helicase_ATP-bd"/>
</dbReference>
<dbReference type="Pfam" id="PF02170">
    <property type="entry name" value="PAZ"/>
    <property type="match status" value="1"/>
</dbReference>
<dbReference type="InterPro" id="IPR001650">
    <property type="entry name" value="Helicase_C-like"/>
</dbReference>
<evidence type="ECO:0000313" key="27">
    <source>
        <dbReference type="EMBL" id="PKA63342.1"/>
    </source>
</evidence>
<evidence type="ECO:0000256" key="18">
    <source>
        <dbReference type="ARBA" id="ARBA00035116"/>
    </source>
</evidence>
<feature type="domain" description="PAZ" evidence="23">
    <location>
        <begin position="884"/>
        <end position="1006"/>
    </location>
</feature>
<dbReference type="EMBL" id="KZ451908">
    <property type="protein sequence ID" value="PKA63342.1"/>
    <property type="molecule type" value="Genomic_DNA"/>
</dbReference>
<dbReference type="FunFam" id="1.10.1520.10:FF:000008">
    <property type="entry name" value="Dicer-like 104"/>
    <property type="match status" value="1"/>
</dbReference>
<dbReference type="InterPro" id="IPR038248">
    <property type="entry name" value="Dicer_dimer_sf"/>
</dbReference>
<evidence type="ECO:0000256" key="4">
    <source>
        <dbReference type="ARBA" id="ARBA00011499"/>
    </source>
</evidence>
<dbReference type="Gene3D" id="1.10.1520.10">
    <property type="entry name" value="Ribonuclease III domain"/>
    <property type="match status" value="2"/>
</dbReference>
<comment type="similarity">
    <text evidence="18 20">Belongs to the helicase family. Dicer subfamily.</text>
</comment>
<dbReference type="PANTHER" id="PTHR14950:SF46">
    <property type="entry name" value="ENDORIBONUCLEASE DICER HOMOLOG 3"/>
    <property type="match status" value="1"/>
</dbReference>
<keyword evidence="9" id="KW-0255">Endonuclease</keyword>
<evidence type="ECO:0000256" key="21">
    <source>
        <dbReference type="SAM" id="MobiDB-lite"/>
    </source>
</evidence>
<dbReference type="GO" id="GO:0004386">
    <property type="term" value="F:helicase activity"/>
    <property type="evidence" value="ECO:0007669"/>
    <property type="project" value="UniProtKB-KW"/>
</dbReference>
<dbReference type="SMART" id="SM00949">
    <property type="entry name" value="PAZ"/>
    <property type="match status" value="1"/>
</dbReference>
<feature type="domain" description="RNase III" evidence="22">
    <location>
        <begin position="1244"/>
        <end position="1389"/>
    </location>
</feature>
<feature type="domain" description="RNase III" evidence="22">
    <location>
        <begin position="1031"/>
        <end position="1203"/>
    </location>
</feature>
<dbReference type="Pfam" id="PF03368">
    <property type="entry name" value="Dicer_dimer"/>
    <property type="match status" value="1"/>
</dbReference>
<keyword evidence="12" id="KW-0067">ATP-binding</keyword>
<dbReference type="Gene3D" id="3.40.50.300">
    <property type="entry name" value="P-loop containing nucleotide triphosphate hydrolases"/>
    <property type="match status" value="2"/>
</dbReference>
<dbReference type="Pfam" id="PF00636">
    <property type="entry name" value="Ribonuclease_3"/>
    <property type="match status" value="2"/>
</dbReference>
<dbReference type="Gene3D" id="3.30.160.380">
    <property type="entry name" value="Dicer dimerisation domain"/>
    <property type="match status" value="1"/>
</dbReference>
<dbReference type="FunFam" id="3.40.50.300:FF:000420">
    <property type="entry name" value="Endoribonuclease dicer-like 1"/>
    <property type="match status" value="1"/>
</dbReference>
<dbReference type="SUPFAM" id="SSF69065">
    <property type="entry name" value="RNase III domain-like"/>
    <property type="match status" value="2"/>
</dbReference>
<dbReference type="GO" id="GO:0005524">
    <property type="term" value="F:ATP binding"/>
    <property type="evidence" value="ECO:0007669"/>
    <property type="project" value="UniProtKB-KW"/>
</dbReference>
<accession>A0A2I0B6C9</accession>
<dbReference type="FunFam" id="3.40.50.300:FF:000705">
    <property type="entry name" value="Endoribonuclease dicer-like protein"/>
    <property type="match status" value="1"/>
</dbReference>
<name>A0A2I0B6C9_9ASPA</name>
<dbReference type="SMART" id="SM00535">
    <property type="entry name" value="RIBOc"/>
    <property type="match status" value="2"/>
</dbReference>
<dbReference type="InterPro" id="IPR011545">
    <property type="entry name" value="DEAD/DEAH_box_helicase_dom"/>
</dbReference>
<evidence type="ECO:0000259" key="25">
    <source>
        <dbReference type="PROSITE" id="PS51194"/>
    </source>
</evidence>
<dbReference type="Proteomes" id="UP000236161">
    <property type="component" value="Unassembled WGS sequence"/>
</dbReference>
<dbReference type="PROSITE" id="PS00517">
    <property type="entry name" value="RNASE_3_1"/>
    <property type="match status" value="1"/>
</dbReference>
<evidence type="ECO:0000256" key="9">
    <source>
        <dbReference type="ARBA" id="ARBA00022759"/>
    </source>
</evidence>
<protein>
    <submittedName>
        <fullName evidence="27">Endoribonuclease Dicer like 3a</fullName>
        <ecNumber evidence="27">3.1.26.-</ecNumber>
    </submittedName>
</protein>
<feature type="domain" description="Helicase C-terminal" evidence="25">
    <location>
        <begin position="391"/>
        <end position="553"/>
    </location>
</feature>
<dbReference type="OrthoDB" id="6513042at2759"/>
<evidence type="ECO:0000259" key="23">
    <source>
        <dbReference type="PROSITE" id="PS50821"/>
    </source>
</evidence>
<dbReference type="InterPro" id="IPR000999">
    <property type="entry name" value="RNase_III_dom"/>
</dbReference>
<comment type="cofactor">
    <cofactor evidence="2">
        <name>Mg(2+)</name>
        <dbReference type="ChEBI" id="CHEBI:18420"/>
    </cofactor>
</comment>
<keyword evidence="13" id="KW-0460">Magnesium</keyword>
<keyword evidence="15" id="KW-0943">RNA-mediated gene silencing</keyword>
<keyword evidence="8" id="KW-0547">Nucleotide-binding</keyword>
<sequence length="1557" mass="175642">MDPSPTLNHRKRPARELEEEGEMAKADPSKQMKCLEDFEPRSYQVMVFEAAMRRNTIAVLDTGAGKTMIAVMMIKEFGKDLVMDKGLVVFLAPTVHLVTQQYEVIKTQTDCKAVCYYGEMGIEEWDAKCWEKEISTYQVMVMTPQILLDALRKAYITMGLVRLLVFDECHRATGNHPYSRIMKEFYHESLQRPTIFGMTASPIIGKGVSSALDCENQLSELERILDAKIFTVADRTEIDIYIPSARDVRVYYDPNLCDHHSLKEELGLLLQKSDAALITLSSKSHEYSDAEDVLSRSRKRLSSWHAKFCYCLDEVGLFCANEVAKICLGKIFLPYSVEGSDYRADHLALCMSYIEQAMHLVQENLPEDFDRLLNTGLNCPEAKNTGYISTKLCQLLQIFQSFGTSTEVRCLVFVERKIIARVLELVIKKISYLSDLSVAYLTGGGTTVDTLTKKMQKDTLDLFRLGKVKILLTTDVAEEGLHIPECSSVIRFDLPKTVRSYVQSRGRARKFDSQYIIMLESGNIQQRNLLFDIIRSKHTMMDAAVSRDPDALIPKLVYHEDIKSYRIESTGATLTTDASVGLIHKYCEKLPKDKYFTPKPAFQFDVCGDSYECTLTLPSNAAFRTSVSLFCRSSHQAKQLACLEACKRLHQLGLLDDHLNPVAVESLEADTFEKTKESAAGVGTTKRKELHGTTTVQQLSGNWVHQVTRIINLHGYGLTFLCNQENQKYSGFILLLDAVLDNDVSSVEMDLYLVDKTVKAFVSPCGLIQLDIEQMERAKLFQELFFNGLFGKLFSGSKARGQRRKFLLKSKSSSLWSSLKMYLLLPFQTPSNEHDPIQINWDGIEAAASVVKFMSALPSSEEECDIFCKNKISLNSNDGCDEADIIHFADKLVHVSSTKDMVVMAVHTGKIYSVIDVITGSTSDSPFDGQGYVSFKEYFNKKYGIVLQHPEQPLMLLKHSHNPHNLLSSFSQIEGGSCNMPKDSSKPAKKPRYRATMPPELLVHINVPLDVLKSFYLLPSLMYRMESLMLACQLRKEIGFFSVDSLISSSLILEAITTLRCCEEFSLERLELLGDSVLKYLVSCHLFLKFPDKHEGQLTARRSQLICNATLHKLGTERNLQGYIRDAAFDPRSWIAPGQLSLRPVPCNCQVESAEVPLGGKYVTEDKSVVIGKACDRGHRWMCSKTVSDCVEALIGAYYVSGGLHASLAFLKWLGLETHIELEMVGETTRRSSHWNYIPKYEEIKRLEAKLGYVFAAKGLLLEAIVHASEQELGSCYCYQRLEFLGDSVLDILITWHLFRHHDNIDPGELTDLRSAAVNNDNFARVVVRYKLQEHLQHGSALLLEQITEYVNLFRKGQDDKQIIRTPKAPKVLGDILESIAGAILIDTQLDLEKVWGIFKPLLSPIVTPDSLELPPFRELSELCSRCGFFLNVSCTKEEDMVTAKLDVQLKDALLVRRGCDRSRKAAKGQAALLLLKDMKERGILHSRHAFKGEQHEDVVCEDKIFKEKQLIMDFKTDTPLRECNLDQCKNNRGSAGNMTRNTSAIVVSCVLKLSMN</sequence>
<dbReference type="FunFam" id="1.10.1520.10:FF:000004">
    <property type="entry name" value="Endoribonuclease dicer-like 1"/>
    <property type="match status" value="1"/>
</dbReference>
<dbReference type="InterPro" id="IPR036389">
    <property type="entry name" value="RNase_III_sf"/>
</dbReference>
<evidence type="ECO:0000256" key="12">
    <source>
        <dbReference type="ARBA" id="ARBA00022840"/>
    </source>
</evidence>
<feature type="domain" description="Dicer dsRNA-binding fold" evidence="26">
    <location>
        <begin position="579"/>
        <end position="669"/>
    </location>
</feature>
<dbReference type="CDD" id="cd00593">
    <property type="entry name" value="RIBOc"/>
    <property type="match status" value="2"/>
</dbReference>
<dbReference type="SUPFAM" id="SSF101690">
    <property type="entry name" value="PAZ domain"/>
    <property type="match status" value="1"/>
</dbReference>
<comment type="subunit">
    <text evidence="4">May interact with ARGONAUTE1 or PINHEAD through their common PAZ domains.</text>
</comment>
<feature type="domain" description="Helicase ATP-binding" evidence="24">
    <location>
        <begin position="47"/>
        <end position="220"/>
    </location>
</feature>
<dbReference type="PROSITE" id="PS51327">
    <property type="entry name" value="DICER_DSRBF"/>
    <property type="match status" value="1"/>
</dbReference>
<keyword evidence="11" id="KW-0347">Helicase</keyword>
<keyword evidence="14 20" id="KW-0694">RNA-binding</keyword>
<evidence type="ECO:0000256" key="13">
    <source>
        <dbReference type="ARBA" id="ARBA00022842"/>
    </source>
</evidence>
<keyword evidence="6" id="KW-0479">Metal-binding</keyword>
<evidence type="ECO:0000256" key="14">
    <source>
        <dbReference type="ARBA" id="ARBA00022884"/>
    </source>
</evidence>
<feature type="region of interest" description="Disordered" evidence="21">
    <location>
        <begin position="1"/>
        <end position="29"/>
    </location>
</feature>
<dbReference type="Pfam" id="PF00271">
    <property type="entry name" value="Helicase_C"/>
    <property type="match status" value="1"/>
</dbReference>
<dbReference type="GO" id="GO:0046872">
    <property type="term" value="F:metal ion binding"/>
    <property type="evidence" value="ECO:0007669"/>
    <property type="project" value="UniProtKB-KW"/>
</dbReference>
<evidence type="ECO:0000256" key="15">
    <source>
        <dbReference type="ARBA" id="ARBA00023158"/>
    </source>
</evidence>
<evidence type="ECO:0000256" key="16">
    <source>
        <dbReference type="ARBA" id="ARBA00023211"/>
    </source>
</evidence>
<keyword evidence="16" id="KW-0464">Manganese</keyword>
<dbReference type="PROSITE" id="PS51192">
    <property type="entry name" value="HELICASE_ATP_BIND_1"/>
    <property type="match status" value="1"/>
</dbReference>
<evidence type="ECO:0000259" key="26">
    <source>
        <dbReference type="PROSITE" id="PS51327"/>
    </source>
</evidence>
<dbReference type="PROSITE" id="PS50142">
    <property type="entry name" value="RNASE_3_2"/>
    <property type="match status" value="2"/>
</dbReference>
<dbReference type="GO" id="GO:0004525">
    <property type="term" value="F:ribonuclease III activity"/>
    <property type="evidence" value="ECO:0007669"/>
    <property type="project" value="InterPro"/>
</dbReference>
<dbReference type="InterPro" id="IPR027417">
    <property type="entry name" value="P-loop_NTPase"/>
</dbReference>
<dbReference type="PROSITE" id="PS50821">
    <property type="entry name" value="PAZ"/>
    <property type="match status" value="1"/>
</dbReference>
<dbReference type="InterPro" id="IPR036085">
    <property type="entry name" value="PAZ_dom_sf"/>
</dbReference>
<keyword evidence="10 27" id="KW-0378">Hydrolase</keyword>
<dbReference type="EC" id="3.1.26.-" evidence="27"/>
<evidence type="ECO:0000256" key="11">
    <source>
        <dbReference type="ARBA" id="ARBA00022806"/>
    </source>
</evidence>
<dbReference type="PANTHER" id="PTHR14950">
    <property type="entry name" value="DICER-RELATED"/>
    <property type="match status" value="1"/>
</dbReference>
<evidence type="ECO:0000313" key="28">
    <source>
        <dbReference type="Proteomes" id="UP000236161"/>
    </source>
</evidence>
<dbReference type="STRING" id="1088818.A0A2I0B6C9"/>
<keyword evidence="28" id="KW-1185">Reference proteome</keyword>
<dbReference type="GO" id="GO:0010267">
    <property type="term" value="P:ta-siRNA processing"/>
    <property type="evidence" value="ECO:0007669"/>
    <property type="project" value="UniProtKB-ARBA"/>
</dbReference>
<evidence type="ECO:0000259" key="24">
    <source>
        <dbReference type="PROSITE" id="PS51192"/>
    </source>
</evidence>
<keyword evidence="17" id="KW-0539">Nucleus</keyword>
<comment type="cofactor">
    <cofactor evidence="1">
        <name>Mn(2+)</name>
        <dbReference type="ChEBI" id="CHEBI:29035"/>
    </cofactor>
</comment>
<evidence type="ECO:0000256" key="6">
    <source>
        <dbReference type="ARBA" id="ARBA00022723"/>
    </source>
</evidence>
<dbReference type="SUPFAM" id="SSF52540">
    <property type="entry name" value="P-loop containing nucleoside triphosphate hydrolases"/>
    <property type="match status" value="1"/>
</dbReference>
<dbReference type="FunFam" id="3.30.160.380:FF:000001">
    <property type="entry name" value="Endoribonuclease dicer-like 1"/>
    <property type="match status" value="1"/>
</dbReference>